<evidence type="ECO:0000313" key="2">
    <source>
        <dbReference type="EMBL" id="CAD2168395.1"/>
    </source>
</evidence>
<organism evidence="2 3">
    <name type="scientific">Meloidogyne enterolobii</name>
    <name type="common">Root-knot nematode worm</name>
    <name type="synonym">Meloidogyne mayaguensis</name>
    <dbReference type="NCBI Taxonomy" id="390850"/>
    <lineage>
        <taxon>Eukaryota</taxon>
        <taxon>Metazoa</taxon>
        <taxon>Ecdysozoa</taxon>
        <taxon>Nematoda</taxon>
        <taxon>Chromadorea</taxon>
        <taxon>Rhabditida</taxon>
        <taxon>Tylenchina</taxon>
        <taxon>Tylenchomorpha</taxon>
        <taxon>Tylenchoidea</taxon>
        <taxon>Meloidogynidae</taxon>
        <taxon>Meloidogyninae</taxon>
        <taxon>Meloidogyne</taxon>
    </lineage>
</organism>
<reference evidence="2 3" key="1">
    <citation type="submission" date="2020-08" db="EMBL/GenBank/DDBJ databases">
        <authorList>
            <person name="Koutsovoulos G."/>
            <person name="Danchin GJ E."/>
        </authorList>
    </citation>
    <scope>NUCLEOTIDE SEQUENCE [LARGE SCALE GENOMIC DNA]</scope>
</reference>
<name>A0A6V7V217_MELEN</name>
<dbReference type="AlphaFoldDB" id="A0A6V7V217"/>
<evidence type="ECO:0000313" key="3">
    <source>
        <dbReference type="Proteomes" id="UP000580250"/>
    </source>
</evidence>
<dbReference type="EMBL" id="CAJEWN010000140">
    <property type="protein sequence ID" value="CAD2168395.1"/>
    <property type="molecule type" value="Genomic_DNA"/>
</dbReference>
<gene>
    <name evidence="2" type="ORF">MENT_LOCUS19763</name>
</gene>
<accession>A0A6V7V217</accession>
<sequence length="109" mass="12492">MAEYWGEQTRVLGPLSTTPNVKRKFRSELNDKNRENKQSGYTDNNKTSNNDFQNKNINCSETKETNIKTRGSVKLQTSQQTKKGNENIVNPSIIISDDENTKLMDLQTH</sequence>
<dbReference type="OrthoDB" id="6147412at2759"/>
<evidence type="ECO:0000256" key="1">
    <source>
        <dbReference type="SAM" id="MobiDB-lite"/>
    </source>
</evidence>
<feature type="compositionally biased region" description="Basic and acidic residues" evidence="1">
    <location>
        <begin position="26"/>
        <end position="37"/>
    </location>
</feature>
<proteinExistence type="predicted"/>
<dbReference type="Proteomes" id="UP000580250">
    <property type="component" value="Unassembled WGS sequence"/>
</dbReference>
<protein>
    <submittedName>
        <fullName evidence="2">Uncharacterized protein</fullName>
    </submittedName>
</protein>
<feature type="region of interest" description="Disordered" evidence="1">
    <location>
        <begin position="1"/>
        <end position="93"/>
    </location>
</feature>
<feature type="compositionally biased region" description="Polar residues" evidence="1">
    <location>
        <begin position="38"/>
        <end position="60"/>
    </location>
</feature>
<feature type="compositionally biased region" description="Polar residues" evidence="1">
    <location>
        <begin position="74"/>
        <end position="90"/>
    </location>
</feature>
<comment type="caution">
    <text evidence="2">The sequence shown here is derived from an EMBL/GenBank/DDBJ whole genome shotgun (WGS) entry which is preliminary data.</text>
</comment>